<evidence type="ECO:0000313" key="1">
    <source>
        <dbReference type="EMBL" id="JAH73927.1"/>
    </source>
</evidence>
<reference evidence="1" key="2">
    <citation type="journal article" date="2015" name="Fish Shellfish Immunol.">
        <title>Early steps in the European eel (Anguilla anguilla)-Vibrio vulnificus interaction in the gills: Role of the RtxA13 toxin.</title>
        <authorList>
            <person name="Callol A."/>
            <person name="Pajuelo D."/>
            <person name="Ebbesson L."/>
            <person name="Teles M."/>
            <person name="MacKenzie S."/>
            <person name="Amaro C."/>
        </authorList>
    </citation>
    <scope>NUCLEOTIDE SEQUENCE</scope>
</reference>
<name>A0A0E9V7A9_ANGAN</name>
<organism evidence="1">
    <name type="scientific">Anguilla anguilla</name>
    <name type="common">European freshwater eel</name>
    <name type="synonym">Muraena anguilla</name>
    <dbReference type="NCBI Taxonomy" id="7936"/>
    <lineage>
        <taxon>Eukaryota</taxon>
        <taxon>Metazoa</taxon>
        <taxon>Chordata</taxon>
        <taxon>Craniata</taxon>
        <taxon>Vertebrata</taxon>
        <taxon>Euteleostomi</taxon>
        <taxon>Actinopterygii</taxon>
        <taxon>Neopterygii</taxon>
        <taxon>Teleostei</taxon>
        <taxon>Anguilliformes</taxon>
        <taxon>Anguillidae</taxon>
        <taxon>Anguilla</taxon>
    </lineage>
</organism>
<sequence length="26" mass="2827">MLEFRGTASYSEDVHLSLVSSGLLTN</sequence>
<dbReference type="AlphaFoldDB" id="A0A0E9V7A9"/>
<protein>
    <submittedName>
        <fullName evidence="1">Uncharacterized protein</fullName>
    </submittedName>
</protein>
<dbReference type="EMBL" id="GBXM01034650">
    <property type="protein sequence ID" value="JAH73927.1"/>
    <property type="molecule type" value="Transcribed_RNA"/>
</dbReference>
<reference evidence="1" key="1">
    <citation type="submission" date="2014-11" db="EMBL/GenBank/DDBJ databases">
        <authorList>
            <person name="Amaro Gonzalez C."/>
        </authorList>
    </citation>
    <scope>NUCLEOTIDE SEQUENCE</scope>
</reference>
<proteinExistence type="predicted"/>
<accession>A0A0E9V7A9</accession>